<dbReference type="Proteomes" id="UP000032414">
    <property type="component" value="Chromosome I"/>
</dbReference>
<dbReference type="STRING" id="451.B6N58_08030"/>
<reference evidence="4" key="1">
    <citation type="submission" date="2014-09" db="EMBL/GenBank/DDBJ databases">
        <authorList>
            <person name="GOMEZ-VALERO Laura"/>
        </authorList>
    </citation>
    <scope>NUCLEOTIDE SEQUENCE</scope>
    <source>
        <strain evidence="4">ATCC33218</strain>
    </source>
</reference>
<comment type="similarity">
    <text evidence="1">Belongs to the PhzF family.</text>
</comment>
<dbReference type="PANTHER" id="PTHR13774">
    <property type="entry name" value="PHENAZINE BIOSYNTHESIS PROTEIN"/>
    <property type="match status" value="1"/>
</dbReference>
<dbReference type="HOGENOM" id="CLU_048756_2_2_6"/>
<keyword evidence="7" id="KW-1185">Reference proteome</keyword>
<dbReference type="KEGG" id="tmc:LMI_1509"/>
<protein>
    <submittedName>
        <fullName evidence="5">Phenazine biosynthesis protein PhzF family</fullName>
    </submittedName>
    <submittedName>
        <fullName evidence="4">Phenazine biosynthesis protein, PhzC/F family</fullName>
    </submittedName>
</protein>
<name>A0A098GEB1_LEGMI</name>
<evidence type="ECO:0000256" key="1">
    <source>
        <dbReference type="ARBA" id="ARBA00008270"/>
    </source>
</evidence>
<dbReference type="PANTHER" id="PTHR13774:SF17">
    <property type="entry name" value="PHENAZINE BIOSYNTHESIS-LIKE DOMAIN-CONTAINING PROTEIN"/>
    <property type="match status" value="1"/>
</dbReference>
<dbReference type="SUPFAM" id="SSF54506">
    <property type="entry name" value="Diaminopimelate epimerase-like"/>
    <property type="match status" value="1"/>
</dbReference>
<evidence type="ECO:0000313" key="7">
    <source>
        <dbReference type="Proteomes" id="UP000182998"/>
    </source>
</evidence>
<proteinExistence type="inferred from homology"/>
<dbReference type="RefSeq" id="WP_045099163.1">
    <property type="nucleotide sequence ID" value="NZ_CP020614.1"/>
</dbReference>
<evidence type="ECO:0000256" key="2">
    <source>
        <dbReference type="ARBA" id="ARBA00023235"/>
    </source>
</evidence>
<evidence type="ECO:0000256" key="3">
    <source>
        <dbReference type="PIRSR" id="PIRSR016184-1"/>
    </source>
</evidence>
<dbReference type="InterPro" id="IPR003719">
    <property type="entry name" value="Phenazine_PhzF-like"/>
</dbReference>
<gene>
    <name evidence="4" type="ORF">LMI_1509</name>
    <name evidence="5" type="ORF">SAMN02982997_00931</name>
</gene>
<feature type="active site" evidence="3">
    <location>
        <position position="47"/>
    </location>
</feature>
<evidence type="ECO:0000313" key="6">
    <source>
        <dbReference type="Proteomes" id="UP000032414"/>
    </source>
</evidence>
<sequence>MPNIEIFQIDAFSDKVFYGNPAAVCLLSEWLNDELMQAIAVENNLSETAFVIEDEQHGFHIRWFTPKGEISLCGHATLAAGFALHELGKTKGDTVNFSSLSGLLSVKKKGDRYTLDFPRLTYMLSSTPDLIASLIDKPYVEIYESDLDYLILLEDENKVVQTQVDLKALAKLPKRGLILTSGSAEADFYSRCFYPRHNIAEDPVTGSAHCVLAPFWAERLDKKSLHAIQGSYRKGEVYCEVLDDRVYLSGHCKWYSKGYLVI</sequence>
<evidence type="ECO:0000313" key="4">
    <source>
        <dbReference type="EMBL" id="CEG60814.1"/>
    </source>
</evidence>
<accession>A0A098GEB1</accession>
<dbReference type="AlphaFoldDB" id="A0A098GEB1"/>
<organism evidence="4 6">
    <name type="scientific">Legionella micdadei</name>
    <name type="common">Tatlockia micdadei</name>
    <dbReference type="NCBI Taxonomy" id="451"/>
    <lineage>
        <taxon>Bacteria</taxon>
        <taxon>Pseudomonadati</taxon>
        <taxon>Pseudomonadota</taxon>
        <taxon>Gammaproteobacteria</taxon>
        <taxon>Legionellales</taxon>
        <taxon>Legionellaceae</taxon>
        <taxon>Legionella</taxon>
    </lineage>
</organism>
<dbReference type="Gene3D" id="3.10.310.10">
    <property type="entry name" value="Diaminopimelate Epimerase, Chain A, domain 1"/>
    <property type="match status" value="2"/>
</dbReference>
<dbReference type="NCBIfam" id="TIGR00654">
    <property type="entry name" value="PhzF_family"/>
    <property type="match status" value="1"/>
</dbReference>
<dbReference type="PIRSF" id="PIRSF016184">
    <property type="entry name" value="PhzC_PhzF"/>
    <property type="match status" value="1"/>
</dbReference>
<dbReference type="OrthoDB" id="9788221at2"/>
<dbReference type="PATRIC" id="fig|451.8.peg.2125"/>
<dbReference type="Proteomes" id="UP000182998">
    <property type="component" value="Unassembled WGS sequence"/>
</dbReference>
<dbReference type="GO" id="GO:0005737">
    <property type="term" value="C:cytoplasm"/>
    <property type="evidence" value="ECO:0007669"/>
    <property type="project" value="TreeGrafter"/>
</dbReference>
<reference evidence="5 7" key="3">
    <citation type="submission" date="2016-10" db="EMBL/GenBank/DDBJ databases">
        <authorList>
            <person name="Varghese N."/>
            <person name="Submissions S."/>
        </authorList>
    </citation>
    <scope>NUCLEOTIDE SEQUENCE [LARGE SCALE GENOMIC DNA]</scope>
    <source>
        <strain evidence="5 7">ATCC 33218</strain>
    </source>
</reference>
<dbReference type="EMBL" id="LN614830">
    <property type="protein sequence ID" value="CEG60814.1"/>
    <property type="molecule type" value="Genomic_DNA"/>
</dbReference>
<evidence type="ECO:0000313" key="5">
    <source>
        <dbReference type="EMBL" id="SCY14037.1"/>
    </source>
</evidence>
<dbReference type="GO" id="GO:0016853">
    <property type="term" value="F:isomerase activity"/>
    <property type="evidence" value="ECO:0007669"/>
    <property type="project" value="UniProtKB-KW"/>
</dbReference>
<dbReference type="EMBL" id="FMVN01000004">
    <property type="protein sequence ID" value="SCY14037.1"/>
    <property type="molecule type" value="Genomic_DNA"/>
</dbReference>
<keyword evidence="2" id="KW-0413">Isomerase</keyword>
<reference evidence="6" key="2">
    <citation type="submission" date="2014-09" db="EMBL/GenBank/DDBJ databases">
        <authorList>
            <person name="Gomez-Valero L."/>
        </authorList>
    </citation>
    <scope>NUCLEOTIDE SEQUENCE [LARGE SCALE GENOMIC DNA]</scope>
    <source>
        <strain evidence="6">ATCC33218</strain>
    </source>
</reference>
<dbReference type="Pfam" id="PF02567">
    <property type="entry name" value="PhzC-PhzF"/>
    <property type="match status" value="1"/>
</dbReference>